<dbReference type="AlphaFoldDB" id="A0AAD7FZX8"/>
<comment type="caution">
    <text evidence="2">The sequence shown here is derived from an EMBL/GenBank/DDBJ whole genome shotgun (WGS) entry which is preliminary data.</text>
</comment>
<name>A0AAD7FZX8_MYCRO</name>
<protein>
    <submittedName>
        <fullName evidence="2">Uncharacterized protein</fullName>
    </submittedName>
</protein>
<reference evidence="2" key="1">
    <citation type="submission" date="2023-03" db="EMBL/GenBank/DDBJ databases">
        <title>Massive genome expansion in bonnet fungi (Mycena s.s.) driven by repeated elements and novel gene families across ecological guilds.</title>
        <authorList>
            <consortium name="Lawrence Berkeley National Laboratory"/>
            <person name="Harder C.B."/>
            <person name="Miyauchi S."/>
            <person name="Viragh M."/>
            <person name="Kuo A."/>
            <person name="Thoen E."/>
            <person name="Andreopoulos B."/>
            <person name="Lu D."/>
            <person name="Skrede I."/>
            <person name="Drula E."/>
            <person name="Henrissat B."/>
            <person name="Morin E."/>
            <person name="Kohler A."/>
            <person name="Barry K."/>
            <person name="LaButti K."/>
            <person name="Morin E."/>
            <person name="Salamov A."/>
            <person name="Lipzen A."/>
            <person name="Mereny Z."/>
            <person name="Hegedus B."/>
            <person name="Baldrian P."/>
            <person name="Stursova M."/>
            <person name="Weitz H."/>
            <person name="Taylor A."/>
            <person name="Grigoriev I.V."/>
            <person name="Nagy L.G."/>
            <person name="Martin F."/>
            <person name="Kauserud H."/>
        </authorList>
    </citation>
    <scope>NUCLEOTIDE SEQUENCE</scope>
    <source>
        <strain evidence="2">CBHHK067</strain>
    </source>
</reference>
<feature type="region of interest" description="Disordered" evidence="1">
    <location>
        <begin position="1"/>
        <end position="53"/>
    </location>
</feature>
<evidence type="ECO:0000313" key="2">
    <source>
        <dbReference type="EMBL" id="KAJ7652881.1"/>
    </source>
</evidence>
<keyword evidence="3" id="KW-1185">Reference proteome</keyword>
<gene>
    <name evidence="2" type="ORF">B0H17DRAFT_404012</name>
</gene>
<dbReference type="Proteomes" id="UP001221757">
    <property type="component" value="Unassembled WGS sequence"/>
</dbReference>
<dbReference type="EMBL" id="JARKIE010000343">
    <property type="protein sequence ID" value="KAJ7652881.1"/>
    <property type="molecule type" value="Genomic_DNA"/>
</dbReference>
<evidence type="ECO:0000256" key="1">
    <source>
        <dbReference type="SAM" id="MobiDB-lite"/>
    </source>
</evidence>
<evidence type="ECO:0000313" key="3">
    <source>
        <dbReference type="Proteomes" id="UP001221757"/>
    </source>
</evidence>
<feature type="region of interest" description="Disordered" evidence="1">
    <location>
        <begin position="124"/>
        <end position="148"/>
    </location>
</feature>
<organism evidence="2 3">
    <name type="scientific">Mycena rosella</name>
    <name type="common">Pink bonnet</name>
    <name type="synonym">Agaricus rosellus</name>
    <dbReference type="NCBI Taxonomy" id="1033263"/>
    <lineage>
        <taxon>Eukaryota</taxon>
        <taxon>Fungi</taxon>
        <taxon>Dikarya</taxon>
        <taxon>Basidiomycota</taxon>
        <taxon>Agaricomycotina</taxon>
        <taxon>Agaricomycetes</taxon>
        <taxon>Agaricomycetidae</taxon>
        <taxon>Agaricales</taxon>
        <taxon>Marasmiineae</taxon>
        <taxon>Mycenaceae</taxon>
        <taxon>Mycena</taxon>
    </lineage>
</organism>
<proteinExistence type="predicted"/>
<feature type="compositionally biased region" description="Polar residues" evidence="1">
    <location>
        <begin position="24"/>
        <end position="35"/>
    </location>
</feature>
<accession>A0AAD7FZX8</accession>
<sequence length="321" mass="35827">MSPSACRTGDVPPSPRLPIRDTRSSGGPSPATSRGSVPGTALSNGEIRIQTRPVRSTAHDWRYSTIVLRTHPPTWLSAQRASDLPLPLPLRERVDASDSTARTYHPDGATTRLDCDPSIRRLFRSSKTPSARARRHPTPRSPISLPSRTMRAPCAVPAGRMRLRHVPDAPALSTLCTPPARARRHPTRRHPIRFWARSPSHPCAVPLATFPTRPRPETWRRPGVEVLRLDSPWRRDTHIQRGRSGLHRQSSARDSDGRRLVGLAATRKRTRCWVWTSLSVALDDDEEERIGGLELIHPRRGGRVRWIAIRSSSCALALPPV</sequence>